<dbReference type="EMBL" id="QKWK01000001">
    <property type="protein sequence ID" value="TXT15537.1"/>
    <property type="molecule type" value="Genomic_DNA"/>
</dbReference>
<dbReference type="PANTHER" id="PTHR11661:SF1">
    <property type="entry name" value="LARGE RIBOSOMAL SUBUNIT PROTEIN UL11M"/>
    <property type="match status" value="1"/>
</dbReference>
<evidence type="ECO:0000256" key="4">
    <source>
        <dbReference type="ARBA" id="ARBA00040104"/>
    </source>
</evidence>
<dbReference type="InterPro" id="IPR000911">
    <property type="entry name" value="Ribosomal_uL11"/>
</dbReference>
<feature type="domain" description="Large ribosomal subunit protein uL11 C-terminal" evidence="6">
    <location>
        <begin position="77"/>
        <end position="146"/>
    </location>
</feature>
<dbReference type="FunFam" id="1.10.10.250:FF:000003">
    <property type="entry name" value="Mitochondrial ribosomal protein L11"/>
    <property type="match status" value="1"/>
</dbReference>
<evidence type="ECO:0000259" key="6">
    <source>
        <dbReference type="Pfam" id="PF00298"/>
    </source>
</evidence>
<dbReference type="SUPFAM" id="SSF54747">
    <property type="entry name" value="Ribosomal L11/L12e N-terminal domain"/>
    <property type="match status" value="1"/>
</dbReference>
<accession>A0A7D8V431</accession>
<evidence type="ECO:0000313" key="8">
    <source>
        <dbReference type="EMBL" id="TXT15537.1"/>
    </source>
</evidence>
<name>A0A7D8V431_VANHU</name>
<dbReference type="InterPro" id="IPR036796">
    <property type="entry name" value="Ribosomal_uL11_N_sf"/>
</dbReference>
<dbReference type="Pfam" id="PF03946">
    <property type="entry name" value="Ribosomal_L11_N"/>
    <property type="match status" value="1"/>
</dbReference>
<proteinExistence type="inferred from homology"/>
<evidence type="ECO:0000259" key="7">
    <source>
        <dbReference type="Pfam" id="PF03946"/>
    </source>
</evidence>
<dbReference type="GO" id="GO:0005762">
    <property type="term" value="C:mitochondrial large ribosomal subunit"/>
    <property type="evidence" value="ECO:0007669"/>
    <property type="project" value="TreeGrafter"/>
</dbReference>
<dbReference type="InterPro" id="IPR006519">
    <property type="entry name" value="Ribosomal_uL11_bac-typ"/>
</dbReference>
<organism evidence="8 9">
    <name type="scientific">Vanrija humicola</name>
    <name type="common">Yeast</name>
    <name type="synonym">Cryptococcus humicola</name>
    <dbReference type="NCBI Taxonomy" id="5417"/>
    <lineage>
        <taxon>Eukaryota</taxon>
        <taxon>Fungi</taxon>
        <taxon>Dikarya</taxon>
        <taxon>Basidiomycota</taxon>
        <taxon>Agaricomycotina</taxon>
        <taxon>Tremellomycetes</taxon>
        <taxon>Trichosporonales</taxon>
        <taxon>Trichosporonaceae</taxon>
        <taxon>Vanrija</taxon>
    </lineage>
</organism>
<dbReference type="SUPFAM" id="SSF46906">
    <property type="entry name" value="Ribosomal protein L11, C-terminal domain"/>
    <property type="match status" value="1"/>
</dbReference>
<dbReference type="InterPro" id="IPR036769">
    <property type="entry name" value="Ribosomal_uL11_C_sf"/>
</dbReference>
<dbReference type="InterPro" id="IPR020784">
    <property type="entry name" value="Ribosomal_uL11_N"/>
</dbReference>
<dbReference type="HAMAP" id="MF_00736">
    <property type="entry name" value="Ribosomal_uL11"/>
    <property type="match status" value="1"/>
</dbReference>
<evidence type="ECO:0000256" key="5">
    <source>
        <dbReference type="RuleBase" id="RU003978"/>
    </source>
</evidence>
<dbReference type="AlphaFoldDB" id="A0A7D8V431"/>
<dbReference type="GO" id="GO:0003735">
    <property type="term" value="F:structural constituent of ribosome"/>
    <property type="evidence" value="ECO:0007669"/>
    <property type="project" value="InterPro"/>
</dbReference>
<dbReference type="NCBIfam" id="TIGR01632">
    <property type="entry name" value="L11_bact"/>
    <property type="match status" value="1"/>
</dbReference>
<dbReference type="OrthoDB" id="1091498at2759"/>
<comment type="caution">
    <text evidence="8">The sequence shown here is derived from an EMBL/GenBank/DDBJ whole genome shotgun (WGS) entry which is preliminary data.</text>
</comment>
<dbReference type="CDD" id="cd00349">
    <property type="entry name" value="Ribosomal_L11"/>
    <property type="match status" value="1"/>
</dbReference>
<dbReference type="PANTHER" id="PTHR11661">
    <property type="entry name" value="60S RIBOSOMAL PROTEIN L12"/>
    <property type="match status" value="1"/>
</dbReference>
<evidence type="ECO:0000256" key="3">
    <source>
        <dbReference type="ARBA" id="ARBA00023274"/>
    </source>
</evidence>
<keyword evidence="2 5" id="KW-0689">Ribosomal protein</keyword>
<feature type="domain" description="Large ribosomal subunit protein uL11 N-terminal" evidence="7">
    <location>
        <begin position="14"/>
        <end position="72"/>
    </location>
</feature>
<comment type="similarity">
    <text evidence="1 5">Belongs to the universal ribosomal protein uL11 family.</text>
</comment>
<evidence type="ECO:0000313" key="9">
    <source>
        <dbReference type="Proteomes" id="UP000473826"/>
    </source>
</evidence>
<dbReference type="Gene3D" id="3.30.1550.10">
    <property type="entry name" value="Ribosomal protein L11/L12, N-terminal domain"/>
    <property type="match status" value="1"/>
</dbReference>
<protein>
    <recommendedName>
        <fullName evidence="4">Large ribosomal subunit protein uL11m</fullName>
    </recommendedName>
</protein>
<dbReference type="GO" id="GO:0070180">
    <property type="term" value="F:large ribosomal subunit rRNA binding"/>
    <property type="evidence" value="ECO:0007669"/>
    <property type="project" value="TreeGrafter"/>
</dbReference>
<dbReference type="FunFam" id="3.30.1550.10:FF:000005">
    <property type="entry name" value="50S ribosomal protein L11"/>
    <property type="match status" value="1"/>
</dbReference>
<dbReference type="Gene3D" id="1.10.10.250">
    <property type="entry name" value="Ribosomal protein L11, C-terminal domain"/>
    <property type="match status" value="1"/>
</dbReference>
<keyword evidence="9" id="KW-1185">Reference proteome</keyword>
<dbReference type="Pfam" id="PF00298">
    <property type="entry name" value="Ribosomal_L11"/>
    <property type="match status" value="1"/>
</dbReference>
<evidence type="ECO:0000256" key="2">
    <source>
        <dbReference type="ARBA" id="ARBA00022980"/>
    </source>
</evidence>
<keyword evidence="3 5" id="KW-0687">Ribonucleoprotein</keyword>
<dbReference type="InterPro" id="IPR020783">
    <property type="entry name" value="Ribosomal_uL11_C"/>
</dbReference>
<evidence type="ECO:0000256" key="1">
    <source>
        <dbReference type="ARBA" id="ARBA00010537"/>
    </source>
</evidence>
<dbReference type="Proteomes" id="UP000473826">
    <property type="component" value="Unassembled WGS sequence"/>
</dbReference>
<dbReference type="SMART" id="SM00649">
    <property type="entry name" value="RL11"/>
    <property type="match status" value="1"/>
</dbReference>
<gene>
    <name evidence="8" type="ORF">VHUM_00040</name>
</gene>
<dbReference type="GO" id="GO:0006412">
    <property type="term" value="P:translation"/>
    <property type="evidence" value="ECO:0007669"/>
    <property type="project" value="InterPro"/>
</dbReference>
<sequence length="148" mass="15851">MSGKAGKAAVTQLVKLVVPAGKATPSPPVGPALGARAVKAIDFCKEFNARTAHFKPEVPLPTLITINPDRTFSFTFRTPPVSYLLKKAAKIEKGAETHKEKVGKVSLKHVYEIAKVKCHDEVLKDLGLERVAKSVIGSARSLGIEVVP</sequence>
<reference evidence="8 9" key="1">
    <citation type="journal article" date="2019" name="PLoS Genet.">
        <title>Convergent evolution of linked mating-type loci in basidiomycete fungi.</title>
        <authorList>
            <person name="Sun S."/>
            <person name="Coelho M.A."/>
            <person name="Heitman J."/>
            <person name="Nowrousian M."/>
        </authorList>
    </citation>
    <scope>NUCLEOTIDE SEQUENCE [LARGE SCALE GENOMIC DNA]</scope>
    <source>
        <strain evidence="8 9">CBS 4282</strain>
    </source>
</reference>